<feature type="compositionally biased region" description="Basic and acidic residues" evidence="1">
    <location>
        <begin position="1"/>
        <end position="27"/>
    </location>
</feature>
<name>X0WR43_9ZZZZ</name>
<sequence>MDSEMEADKHESEDSTEKFKPGAEGKQPHRYPYWSRTRVFGLINHGNQATRSLTSVNPETVFQGVILRSRATKNLI</sequence>
<protein>
    <submittedName>
        <fullName evidence="2">Uncharacterized protein</fullName>
    </submittedName>
</protein>
<dbReference type="EMBL" id="BARS01030932">
    <property type="protein sequence ID" value="GAG26973.1"/>
    <property type="molecule type" value="Genomic_DNA"/>
</dbReference>
<evidence type="ECO:0000256" key="1">
    <source>
        <dbReference type="SAM" id="MobiDB-lite"/>
    </source>
</evidence>
<dbReference type="AlphaFoldDB" id="X0WR43"/>
<feature type="region of interest" description="Disordered" evidence="1">
    <location>
        <begin position="1"/>
        <end position="31"/>
    </location>
</feature>
<comment type="caution">
    <text evidence="2">The sequence shown here is derived from an EMBL/GenBank/DDBJ whole genome shotgun (WGS) entry which is preliminary data.</text>
</comment>
<accession>X0WR43</accession>
<gene>
    <name evidence="2" type="ORF">S01H1_48177</name>
</gene>
<reference evidence="2" key="1">
    <citation type="journal article" date="2014" name="Front. Microbiol.">
        <title>High frequency of phylogenetically diverse reductive dehalogenase-homologous genes in deep subseafloor sedimentary metagenomes.</title>
        <authorList>
            <person name="Kawai M."/>
            <person name="Futagami T."/>
            <person name="Toyoda A."/>
            <person name="Takaki Y."/>
            <person name="Nishi S."/>
            <person name="Hori S."/>
            <person name="Arai W."/>
            <person name="Tsubouchi T."/>
            <person name="Morono Y."/>
            <person name="Uchiyama I."/>
            <person name="Ito T."/>
            <person name="Fujiyama A."/>
            <person name="Inagaki F."/>
            <person name="Takami H."/>
        </authorList>
    </citation>
    <scope>NUCLEOTIDE SEQUENCE</scope>
    <source>
        <strain evidence="2">Expedition CK06-06</strain>
    </source>
</reference>
<evidence type="ECO:0000313" key="2">
    <source>
        <dbReference type="EMBL" id="GAG26973.1"/>
    </source>
</evidence>
<proteinExistence type="predicted"/>
<organism evidence="2">
    <name type="scientific">marine sediment metagenome</name>
    <dbReference type="NCBI Taxonomy" id="412755"/>
    <lineage>
        <taxon>unclassified sequences</taxon>
        <taxon>metagenomes</taxon>
        <taxon>ecological metagenomes</taxon>
    </lineage>
</organism>